<evidence type="ECO:0000313" key="7">
    <source>
        <dbReference type="EMBL" id="QHU35640.1"/>
    </source>
</evidence>
<keyword evidence="5" id="KW-0949">S-adenosyl-L-methionine</keyword>
<accession>A0A6C0LZ28</accession>
<evidence type="ECO:0000256" key="1">
    <source>
        <dbReference type="ARBA" id="ARBA00006594"/>
    </source>
</evidence>
<proteinExistence type="inferred from homology"/>
<comment type="catalytic activity">
    <reaction evidence="6">
        <text>a 2'-deoxyadenosine in DNA + S-adenosyl-L-methionine = an N(6)-methyl-2'-deoxyadenosine in DNA + S-adenosyl-L-homocysteine + H(+)</text>
        <dbReference type="Rhea" id="RHEA:15197"/>
        <dbReference type="Rhea" id="RHEA-COMP:12418"/>
        <dbReference type="Rhea" id="RHEA-COMP:12419"/>
        <dbReference type="ChEBI" id="CHEBI:15378"/>
        <dbReference type="ChEBI" id="CHEBI:57856"/>
        <dbReference type="ChEBI" id="CHEBI:59789"/>
        <dbReference type="ChEBI" id="CHEBI:90615"/>
        <dbReference type="ChEBI" id="CHEBI:90616"/>
        <dbReference type="EC" id="2.1.1.72"/>
    </reaction>
</comment>
<dbReference type="EMBL" id="MN740610">
    <property type="protein sequence ID" value="QHU35640.1"/>
    <property type="molecule type" value="Genomic_DNA"/>
</dbReference>
<sequence length="282" mass="31716">MIVCSRHHMSKPFLKWVGGKTQLIHELTPLFPTTIHNYYEPFLGGGSVLLAMLESHPNLIGSVYASDVNQHLINLYRNVQLRTTELIDEVHRLSQTPLTSSLYYDIRTSFNSMDGHDGCVASAMMLFLNKTCFRGMYREGPRGFNVPYGNYTNPTIVDEENLHKVASLIKDVVFTTCSYRDVLPNALPGDFVYLDPPYVPIAKSFVGYTAKGFGAADHADLFSMCHDLTHRNVRFVMSNAHSPIVTDAFPPYRYTTKVVSCRRTINSKNPASRANEVIISNV</sequence>
<protein>
    <recommendedName>
        <fullName evidence="2">site-specific DNA-methyltransferase (adenine-specific)</fullName>
        <ecNumber evidence="2">2.1.1.72</ecNumber>
    </recommendedName>
</protein>
<dbReference type="AlphaFoldDB" id="A0A6C0LZ28"/>
<evidence type="ECO:0000256" key="4">
    <source>
        <dbReference type="ARBA" id="ARBA00022679"/>
    </source>
</evidence>
<dbReference type="PIRSF" id="PIRSF000398">
    <property type="entry name" value="M_m6A_EcoRV"/>
    <property type="match status" value="1"/>
</dbReference>
<dbReference type="InterPro" id="IPR012263">
    <property type="entry name" value="M_m6A_EcoRV"/>
</dbReference>
<keyword evidence="3" id="KW-0489">Methyltransferase</keyword>
<reference evidence="7" key="1">
    <citation type="journal article" date="2020" name="Nature">
        <title>Giant virus diversity and host interactions through global metagenomics.</title>
        <authorList>
            <person name="Schulz F."/>
            <person name="Roux S."/>
            <person name="Paez-Espino D."/>
            <person name="Jungbluth S."/>
            <person name="Walsh D.A."/>
            <person name="Denef V.J."/>
            <person name="McMahon K.D."/>
            <person name="Konstantinidis K.T."/>
            <person name="Eloe-Fadrosh E.A."/>
            <person name="Kyrpides N.C."/>
            <person name="Woyke T."/>
        </authorList>
    </citation>
    <scope>NUCLEOTIDE SEQUENCE</scope>
    <source>
        <strain evidence="7">GVMAG-S-1029409-49</strain>
    </source>
</reference>
<dbReference type="InterPro" id="IPR002052">
    <property type="entry name" value="DNA_methylase_N6_adenine_CS"/>
</dbReference>
<dbReference type="Gene3D" id="3.40.50.150">
    <property type="entry name" value="Vaccinia Virus protein VP39"/>
    <property type="match status" value="1"/>
</dbReference>
<dbReference type="GO" id="GO:0009007">
    <property type="term" value="F:site-specific DNA-methyltransferase (adenine-specific) activity"/>
    <property type="evidence" value="ECO:0007669"/>
    <property type="project" value="UniProtKB-EC"/>
</dbReference>
<evidence type="ECO:0000256" key="3">
    <source>
        <dbReference type="ARBA" id="ARBA00022603"/>
    </source>
</evidence>
<evidence type="ECO:0000256" key="5">
    <source>
        <dbReference type="ARBA" id="ARBA00022691"/>
    </source>
</evidence>
<dbReference type="Gene3D" id="1.10.1020.10">
    <property type="entry name" value="Adenine-specific Methyltransferase, Domain 2"/>
    <property type="match status" value="1"/>
</dbReference>
<keyword evidence="4" id="KW-0808">Transferase</keyword>
<organism evidence="7">
    <name type="scientific">viral metagenome</name>
    <dbReference type="NCBI Taxonomy" id="1070528"/>
    <lineage>
        <taxon>unclassified sequences</taxon>
        <taxon>metagenomes</taxon>
        <taxon>organismal metagenomes</taxon>
    </lineage>
</organism>
<comment type="similarity">
    <text evidence="1">Belongs to the N(4)/N(6)-methyltransferase family.</text>
</comment>
<dbReference type="EC" id="2.1.1.72" evidence="2"/>
<dbReference type="PROSITE" id="PS00092">
    <property type="entry name" value="N6_MTASE"/>
    <property type="match status" value="1"/>
</dbReference>
<dbReference type="GO" id="GO:0032259">
    <property type="term" value="P:methylation"/>
    <property type="evidence" value="ECO:0007669"/>
    <property type="project" value="UniProtKB-KW"/>
</dbReference>
<dbReference type="Pfam" id="PF02086">
    <property type="entry name" value="MethyltransfD12"/>
    <property type="match status" value="1"/>
</dbReference>
<dbReference type="InterPro" id="IPR012327">
    <property type="entry name" value="MeTrfase_D12"/>
</dbReference>
<dbReference type="NCBIfam" id="TIGR00571">
    <property type="entry name" value="dam"/>
    <property type="match status" value="1"/>
</dbReference>
<dbReference type="InterPro" id="IPR029063">
    <property type="entry name" value="SAM-dependent_MTases_sf"/>
</dbReference>
<dbReference type="InterPro" id="IPR023095">
    <property type="entry name" value="Ade_MeTrfase_dom_2"/>
</dbReference>
<name>A0A6C0LZ28_9ZZZZ</name>
<dbReference type="GO" id="GO:0006298">
    <property type="term" value="P:mismatch repair"/>
    <property type="evidence" value="ECO:0007669"/>
    <property type="project" value="TreeGrafter"/>
</dbReference>
<dbReference type="PRINTS" id="PR00505">
    <property type="entry name" value="D12N6MTFRASE"/>
</dbReference>
<dbReference type="GO" id="GO:0043565">
    <property type="term" value="F:sequence-specific DNA binding"/>
    <property type="evidence" value="ECO:0007669"/>
    <property type="project" value="TreeGrafter"/>
</dbReference>
<evidence type="ECO:0000256" key="6">
    <source>
        <dbReference type="ARBA" id="ARBA00047942"/>
    </source>
</evidence>
<dbReference type="GO" id="GO:1904047">
    <property type="term" value="F:S-adenosyl-L-methionine binding"/>
    <property type="evidence" value="ECO:0007669"/>
    <property type="project" value="TreeGrafter"/>
</dbReference>
<dbReference type="PANTHER" id="PTHR30481">
    <property type="entry name" value="DNA ADENINE METHYLASE"/>
    <property type="match status" value="1"/>
</dbReference>
<dbReference type="GO" id="GO:0009307">
    <property type="term" value="P:DNA restriction-modification system"/>
    <property type="evidence" value="ECO:0007669"/>
    <property type="project" value="InterPro"/>
</dbReference>
<evidence type="ECO:0000256" key="2">
    <source>
        <dbReference type="ARBA" id="ARBA00011900"/>
    </source>
</evidence>
<dbReference type="SUPFAM" id="SSF53335">
    <property type="entry name" value="S-adenosyl-L-methionine-dependent methyltransferases"/>
    <property type="match status" value="1"/>
</dbReference>
<dbReference type="PANTHER" id="PTHR30481:SF3">
    <property type="entry name" value="DNA ADENINE METHYLASE"/>
    <property type="match status" value="1"/>
</dbReference>